<feature type="region of interest" description="Disordered" evidence="4">
    <location>
        <begin position="290"/>
        <end position="311"/>
    </location>
</feature>
<protein>
    <submittedName>
        <fullName evidence="6">Uncharacterized protein</fullName>
    </submittedName>
</protein>
<proteinExistence type="inferred from homology"/>
<dbReference type="GO" id="GO:0009968">
    <property type="term" value="P:negative regulation of signal transduction"/>
    <property type="evidence" value="ECO:0007669"/>
    <property type="project" value="UniProtKB-KW"/>
</dbReference>
<comment type="caution">
    <text evidence="6">The sequence shown here is derived from an EMBL/GenBank/DDBJ whole genome shotgun (WGS) entry which is preliminary data.</text>
</comment>
<dbReference type="PANTHER" id="PTHR21029">
    <property type="entry name" value="R-SEVEN BINDING PROTEIN (R7BP) HOMOLOG"/>
    <property type="match status" value="1"/>
</dbReference>
<accession>A0AAD5KUY3</accession>
<evidence type="ECO:0000256" key="1">
    <source>
        <dbReference type="ARBA" id="ARBA00007457"/>
    </source>
</evidence>
<dbReference type="Proteomes" id="UP000820818">
    <property type="component" value="Unassembled WGS sequence"/>
</dbReference>
<dbReference type="EMBL" id="WJBH02000191">
    <property type="protein sequence ID" value="KAI9550055.1"/>
    <property type="molecule type" value="Genomic_DNA"/>
</dbReference>
<evidence type="ECO:0000313" key="7">
    <source>
        <dbReference type="Proteomes" id="UP000820818"/>
    </source>
</evidence>
<organism evidence="6 7">
    <name type="scientific">Daphnia sinensis</name>
    <dbReference type="NCBI Taxonomy" id="1820382"/>
    <lineage>
        <taxon>Eukaryota</taxon>
        <taxon>Metazoa</taxon>
        <taxon>Ecdysozoa</taxon>
        <taxon>Arthropoda</taxon>
        <taxon>Crustacea</taxon>
        <taxon>Branchiopoda</taxon>
        <taxon>Diplostraca</taxon>
        <taxon>Cladocera</taxon>
        <taxon>Anomopoda</taxon>
        <taxon>Daphniidae</taxon>
        <taxon>Daphnia</taxon>
        <taxon>Daphnia similis group</taxon>
    </lineage>
</organism>
<name>A0AAD5KUY3_9CRUS</name>
<evidence type="ECO:0000313" key="6">
    <source>
        <dbReference type="EMBL" id="KAI9550055.1"/>
    </source>
</evidence>
<evidence type="ECO:0000256" key="3">
    <source>
        <dbReference type="SAM" id="Coils"/>
    </source>
</evidence>
<gene>
    <name evidence="6" type="ORF">GHT06_001667</name>
</gene>
<keyword evidence="5" id="KW-1133">Transmembrane helix</keyword>
<evidence type="ECO:0000256" key="2">
    <source>
        <dbReference type="ARBA" id="ARBA00022700"/>
    </source>
</evidence>
<keyword evidence="5" id="KW-0812">Transmembrane</keyword>
<comment type="similarity">
    <text evidence="1">Belongs to the RGS7BP/RGS9BP family.</text>
</comment>
<evidence type="ECO:0000256" key="5">
    <source>
        <dbReference type="SAM" id="Phobius"/>
    </source>
</evidence>
<evidence type="ECO:0000256" key="4">
    <source>
        <dbReference type="SAM" id="MobiDB-lite"/>
    </source>
</evidence>
<keyword evidence="7" id="KW-1185">Reference proteome</keyword>
<dbReference type="InterPro" id="IPR026512">
    <property type="entry name" value="RGS7BP/RGS9BP"/>
</dbReference>
<sequence>MTATLSSNAVVTRRIATSTFWLSGQNQQQHCVDSSVTDPVQCFKLLRELNGQVSAYHQLATSLGTSSGDGQNLRGRLKRTRRRARQLASTVRRFILTLDNAGGESSGRLWCLLYCCLYVLALEMQRTLQLQCTFALYPAAGFINTGLVVVQQQEQQQNKQKKKRKVNKNRNGRLQNHESSCLVDDDDDVPLADLLSLERAEINQLQQEIEELEGALQELRTNYNVVEIESYLSLTDSGGASGQLERLQGDSAVCQHHNRSIINNQTTTTCHYYNNDSGASSGYCNVADDSVGSSSSSYPDDDQDEEEEEDSTSVVNQRRCLCVVMAIVIIVFILATILGAAL</sequence>
<keyword evidence="5" id="KW-0472">Membrane</keyword>
<reference evidence="6" key="1">
    <citation type="submission" date="2022-05" db="EMBL/GenBank/DDBJ databases">
        <title>A multi-omics perspective on studying reproductive biology in Daphnia sinensis.</title>
        <authorList>
            <person name="Jia J."/>
        </authorList>
    </citation>
    <scope>NUCLEOTIDE SEQUENCE</scope>
    <source>
        <strain evidence="6">WSL</strain>
    </source>
</reference>
<feature type="transmembrane region" description="Helical" evidence="5">
    <location>
        <begin position="323"/>
        <end position="341"/>
    </location>
</feature>
<dbReference type="AlphaFoldDB" id="A0AAD5KUY3"/>
<feature type="coiled-coil region" evidence="3">
    <location>
        <begin position="195"/>
        <end position="229"/>
    </location>
</feature>
<feature type="compositionally biased region" description="Acidic residues" evidence="4">
    <location>
        <begin position="299"/>
        <end position="311"/>
    </location>
</feature>
<keyword evidence="2" id="KW-0734">Signal transduction inhibitor</keyword>
<keyword evidence="3" id="KW-0175">Coiled coil</keyword>